<keyword evidence="3" id="KW-0732">Signal</keyword>
<keyword evidence="12" id="KW-1185">Reference proteome</keyword>
<organism evidence="11 12">
    <name type="scientific">Pomacea canaliculata</name>
    <name type="common">Golden apple snail</name>
    <dbReference type="NCBI Taxonomy" id="400727"/>
    <lineage>
        <taxon>Eukaryota</taxon>
        <taxon>Metazoa</taxon>
        <taxon>Spiralia</taxon>
        <taxon>Lophotrochozoa</taxon>
        <taxon>Mollusca</taxon>
        <taxon>Gastropoda</taxon>
        <taxon>Caenogastropoda</taxon>
        <taxon>Architaenioglossa</taxon>
        <taxon>Ampullarioidea</taxon>
        <taxon>Ampullariidae</taxon>
        <taxon>Pomacea</taxon>
    </lineage>
</organism>
<proteinExistence type="predicted"/>
<evidence type="ECO:0000256" key="5">
    <source>
        <dbReference type="ARBA" id="ARBA00023136"/>
    </source>
</evidence>
<keyword evidence="4 9" id="KW-1133">Transmembrane helix</keyword>
<comment type="caution">
    <text evidence="11">The sequence shown here is derived from an EMBL/GenBank/DDBJ whole genome shotgun (WGS) entry which is preliminary data.</text>
</comment>
<evidence type="ECO:0000256" key="3">
    <source>
        <dbReference type="ARBA" id="ARBA00022729"/>
    </source>
</evidence>
<evidence type="ECO:0000256" key="9">
    <source>
        <dbReference type="SAM" id="Phobius"/>
    </source>
</evidence>
<feature type="region of interest" description="Disordered" evidence="8">
    <location>
        <begin position="377"/>
        <end position="396"/>
    </location>
</feature>
<dbReference type="PANTHER" id="PTHR13869:SF24">
    <property type="entry name" value="BASEMENT MEMBRANE-SPECIFIC HEPARAN SULFATE PROTEOGLYCAN CORE PROTEIN-LIKE"/>
    <property type="match status" value="1"/>
</dbReference>
<evidence type="ECO:0000256" key="2">
    <source>
        <dbReference type="ARBA" id="ARBA00022692"/>
    </source>
</evidence>
<dbReference type="InterPro" id="IPR036179">
    <property type="entry name" value="Ig-like_dom_sf"/>
</dbReference>
<sequence>MLPNVSEEVLRGELEKHSLAGLVDSNGKMNVRLPVFRRKKRNSFRNVINQDRCLCAEELKSTSLKLWLKGVFNGSSIINDELYPTIISRFCGPASQSPLPVPIKTITLPVTPEHAVCLTGMLFETTILHEDLLSVLKEAPPRVGLCGLPGTGKTRTLELIGRRWMSEGHDVLVVSLCQTSLAASLMLCEILDRKTDRSHKQGSPQPPQGRVVPVAFDLKRDNVYDIVRAMKDRLLQKEKLFIICDEVDHDGNYTSFIYFCEKLLKKVPMLHLWFASCFIEKSPMGWQAKVFLDPISCPTAILKEKQLSETVELCKIIKWTLDSNTRTPTEGPSVKYVYHGGEEHSEGDPQDCKACAEEVVRCLLHLFTGKASFTSESSFTANSTSNGTGSPPSELRLQDNDMMVLTECDVKENMMLFEMLRNSGSLITCNADTVKLNVSTSLTCTFPEEVASTKRDFTIYRYLEKGNPDAVLDCWWLSGNVDCFVAPGYQYNKQISSNTVRLDIPRVSAPQIAVYACQLASYGPDSIKTCELSVQLGGKSACEIPSVKPKSQAELTCYFPGDLSKARTGFTVSHHSNQGAETTVISCTGQGESLTCVTASGYAFDKKVISHTSTSHLTIRINQALENHEGTYSCNTEGADSVDCSFMLEKEKTSTCKDQSVKENEPATFSCIFDVNVNVTKKNIKVLRKGDTGTDAVSCTWVSEKLSCTTNLGFEFPNTVTDRLVFKVPRATLEHNGTYECHLQDYQSENIQSCNFTVIPAPATPAPVGSFVAVTVAVVIVMLIPLTLIIVFVIMNSRSRTQLEKKGLDEEQPMIQTAPQEEDQTTKNFLTDLTNGFRTTHPEYKTKAYVVPSLYFNTNRYEVNTFAGEVVHVTRQPDEKTVKYDMAMGRVLTKRLGVVLHENQNVEQILKECLGIPETASVSKECLCGDHMRGSKRTQKIKVWFNSQFSESRDTALASDDEYAAIVARFCGSATIWSSNVLDHQSGILPKTMEDSVWMTGELFNKPILHHQQWQILNTNSPLVFLSGPPASGKTRMLVLAGKRWMSEGHKVHVVSTGKKSRAANHMIYTELSTASIEKGLPGSCHLITFEKEDMKERINTLSKLVKKDSLYIITDEAYNAKRSSFQEFVGGLLKKVPGLHLWAGSCLKGIAPQGCEVPLFEDRVSVKIVEEKDREKVLKANNNEVWVAKGEHVFGIKRKVVVYVEGNPKDKHKMSVDLKRLRGVTSATSQLIWLKGTKKSKTVSAAEILEDEDGLLEYKTSPVIFPPVTSAVVSVPDNPRELWKLDVSKTKKDFSVYRYTDKSSPDDVLDCWWMLEKVECRHDQGYEYNKMISDKLSLEILEVSAPQVYACQLPGYGPESIITCDLKVEPDKTSCHVPSVKENEPTTFTCTFSVDLRVTRQDVKVIHQLNTGTDVVSCTWINKEPSCTSVPGFELTNTITDRLTIKVPRATLQYNGTYVCHLQGSQSEHFESCDFIVMTVSATTTPVGAIVAVTVGVIIVMLVTVTLIITFIIMKRRSRKPSEDKSLDEDQPMIQIPPQEVDKTTKNFLADLSNGFRKTYPEFGTKSYVLPSLYINNNSYELNTFAGEVVYITRLPDQQTVKHDMAMGRVLTCFRLLANLESEVMFVISQFDYDKYLANPRKEFTDHNLPKPSKLRKSDKHYGDFDILIIHRHHGLVVGVVKTCSVESTQGVGDTTDMVVEELKQGCTQLDEAEKMLQHLLSDLISNQNQQMKFQKILILPNLSEERLGTVLKENQNMEQILNKCLRFSETADVYKECLCGDHMRGSKRTKKIKDWFNSRFSESRDKALGSDDEYADIVARFCGTATIWSLNIPDHQSGILPKTMEDWVWMTGELFTKPILHPQQWETLNTNSPLVFLSGPPASGKTRMLVLAGKRWMSEGHKVHVVSIGKKSRAANHMIYTELSTASKEKGLSGSCESISFEKEETKERINKLSRLAKRVPLYIIADEVYNNKRSSFKEFVNGLLKKVPELHVWAASCLPDIALQCCEVHLLNNSFTCPPAILLRKDVTKLASDNAVATWWYDSRTTAPTDGPPVMIVNHDGKGHKGDYPHDCKTCADEVITILQTLRVIKPVGANQKVEGQSKLYSKDILVLCENDGETAVSAALKKSGVSVKTVDEKNLGKVLEANNNEVWEAKGQHMFGIKRKVVVYVEGNPKDKHKMSVDLTRLRGVTSATSQLIWLK</sequence>
<accession>A0A2T7NKW8</accession>
<dbReference type="PANTHER" id="PTHR13869">
    <property type="entry name" value="MYELIN P0 RELATED"/>
    <property type="match status" value="1"/>
</dbReference>
<feature type="domain" description="Ig-like" evidence="10">
    <location>
        <begin position="649"/>
        <end position="752"/>
    </location>
</feature>
<evidence type="ECO:0000256" key="1">
    <source>
        <dbReference type="ARBA" id="ARBA00004370"/>
    </source>
</evidence>
<feature type="transmembrane region" description="Helical" evidence="9">
    <location>
        <begin position="1488"/>
        <end position="1515"/>
    </location>
</feature>
<dbReference type="SMART" id="SM00409">
    <property type="entry name" value="IG"/>
    <property type="match status" value="4"/>
</dbReference>
<dbReference type="PROSITE" id="PS50835">
    <property type="entry name" value="IG_LIKE"/>
    <property type="match status" value="2"/>
</dbReference>
<feature type="compositionally biased region" description="Polar residues" evidence="8">
    <location>
        <begin position="377"/>
        <end position="391"/>
    </location>
</feature>
<keyword evidence="5 9" id="KW-0472">Membrane</keyword>
<dbReference type="InterPro" id="IPR007110">
    <property type="entry name" value="Ig-like_dom"/>
</dbReference>
<protein>
    <recommendedName>
        <fullName evidence="10">Ig-like domain-containing protein</fullName>
    </recommendedName>
</protein>
<evidence type="ECO:0000256" key="8">
    <source>
        <dbReference type="SAM" id="MobiDB-lite"/>
    </source>
</evidence>
<evidence type="ECO:0000256" key="6">
    <source>
        <dbReference type="ARBA" id="ARBA00023157"/>
    </source>
</evidence>
<dbReference type="Proteomes" id="UP000245119">
    <property type="component" value="Linkage Group LG11"/>
</dbReference>
<dbReference type="OrthoDB" id="6216659at2759"/>
<dbReference type="SUPFAM" id="SSF52540">
    <property type="entry name" value="P-loop containing nucleoside triphosphate hydrolases"/>
    <property type="match status" value="3"/>
</dbReference>
<dbReference type="GO" id="GO:0016020">
    <property type="term" value="C:membrane"/>
    <property type="evidence" value="ECO:0007669"/>
    <property type="project" value="UniProtKB-SubCell"/>
</dbReference>
<reference evidence="11 12" key="1">
    <citation type="submission" date="2018-04" db="EMBL/GenBank/DDBJ databases">
        <title>The genome of golden apple snail Pomacea canaliculata provides insight into stress tolerance and invasive adaptation.</title>
        <authorList>
            <person name="Liu C."/>
            <person name="Liu B."/>
            <person name="Ren Y."/>
            <person name="Zhang Y."/>
            <person name="Wang H."/>
            <person name="Li S."/>
            <person name="Jiang F."/>
            <person name="Yin L."/>
            <person name="Zhang G."/>
            <person name="Qian W."/>
            <person name="Fan W."/>
        </authorList>
    </citation>
    <scope>NUCLEOTIDE SEQUENCE [LARGE SCALE GENOMIC DNA]</scope>
    <source>
        <strain evidence="11">SZHN2017</strain>
        <tissue evidence="11">Muscle</tissue>
    </source>
</reference>
<evidence type="ECO:0000313" key="12">
    <source>
        <dbReference type="Proteomes" id="UP000245119"/>
    </source>
</evidence>
<dbReference type="InterPro" id="IPR003599">
    <property type="entry name" value="Ig_sub"/>
</dbReference>
<keyword evidence="7" id="KW-0393">Immunoglobulin domain</keyword>
<dbReference type="SUPFAM" id="SSF48726">
    <property type="entry name" value="Immunoglobulin"/>
    <property type="match status" value="1"/>
</dbReference>
<evidence type="ECO:0000256" key="7">
    <source>
        <dbReference type="ARBA" id="ARBA00023319"/>
    </source>
</evidence>
<feature type="domain" description="Ig-like" evidence="10">
    <location>
        <begin position="1359"/>
        <end position="1472"/>
    </location>
</feature>
<dbReference type="InterPro" id="IPR027417">
    <property type="entry name" value="P-loop_NTPase"/>
</dbReference>
<dbReference type="InterPro" id="IPR000920">
    <property type="entry name" value="Myelin_P0-rel"/>
</dbReference>
<keyword evidence="6" id="KW-1015">Disulfide bond</keyword>
<keyword evidence="2 9" id="KW-0812">Transmembrane</keyword>
<evidence type="ECO:0000313" key="11">
    <source>
        <dbReference type="EMBL" id="PVD21814.1"/>
    </source>
</evidence>
<comment type="subcellular location">
    <subcellularLocation>
        <location evidence="1">Membrane</location>
    </subcellularLocation>
</comment>
<evidence type="ECO:0000259" key="10">
    <source>
        <dbReference type="PROSITE" id="PS50835"/>
    </source>
</evidence>
<name>A0A2T7NKW8_POMCA</name>
<feature type="transmembrane region" description="Helical" evidence="9">
    <location>
        <begin position="771"/>
        <end position="795"/>
    </location>
</feature>
<dbReference type="EMBL" id="PZQS01000011">
    <property type="protein sequence ID" value="PVD21814.1"/>
    <property type="molecule type" value="Genomic_DNA"/>
</dbReference>
<gene>
    <name evidence="11" type="ORF">C0Q70_17616</name>
</gene>
<evidence type="ECO:0000256" key="4">
    <source>
        <dbReference type="ARBA" id="ARBA00022989"/>
    </source>
</evidence>